<reference evidence="1 2" key="1">
    <citation type="journal article" date="2020" name="BMC Genomics">
        <title>Intraspecific diversification of the crop wild relative Brassica cretica Lam. using demographic model selection.</title>
        <authorList>
            <person name="Kioukis A."/>
            <person name="Michalopoulou V.A."/>
            <person name="Briers L."/>
            <person name="Pirintsos S."/>
            <person name="Studholme D.J."/>
            <person name="Pavlidis P."/>
            <person name="Sarris P.F."/>
        </authorList>
    </citation>
    <scope>NUCLEOTIDE SEQUENCE [LARGE SCALE GENOMIC DNA]</scope>
    <source>
        <strain evidence="2">cv. PFS-1207/04</strain>
    </source>
</reference>
<dbReference type="Proteomes" id="UP000266723">
    <property type="component" value="Unassembled WGS sequence"/>
</dbReference>
<accession>A0ABQ7A9D6</accession>
<evidence type="ECO:0000313" key="2">
    <source>
        <dbReference type="Proteomes" id="UP000266723"/>
    </source>
</evidence>
<dbReference type="EMBL" id="QGKV02002055">
    <property type="protein sequence ID" value="KAF3494300.1"/>
    <property type="molecule type" value="Genomic_DNA"/>
</dbReference>
<name>A0ABQ7A9D6_BRACR</name>
<sequence>MARITHLPHRHAATRSRIASPITRVFASCQELILVRPRTRHVPRVDTNDSHDTPPEYRTLTDQVHGFTGFPEVSLPLKPTNRRQLGVLATILANKTKICGQPPKHPIEMRQELLGGGPVKEKHVSSCLKEVSKQLHLSETFKHA</sequence>
<comment type="caution">
    <text evidence="1">The sequence shown here is derived from an EMBL/GenBank/DDBJ whole genome shotgun (WGS) entry which is preliminary data.</text>
</comment>
<evidence type="ECO:0000313" key="1">
    <source>
        <dbReference type="EMBL" id="KAF3494300.1"/>
    </source>
</evidence>
<gene>
    <name evidence="1" type="ORF">DY000_02053903</name>
</gene>
<organism evidence="1 2">
    <name type="scientific">Brassica cretica</name>
    <name type="common">Mustard</name>
    <dbReference type="NCBI Taxonomy" id="69181"/>
    <lineage>
        <taxon>Eukaryota</taxon>
        <taxon>Viridiplantae</taxon>
        <taxon>Streptophyta</taxon>
        <taxon>Embryophyta</taxon>
        <taxon>Tracheophyta</taxon>
        <taxon>Spermatophyta</taxon>
        <taxon>Magnoliopsida</taxon>
        <taxon>eudicotyledons</taxon>
        <taxon>Gunneridae</taxon>
        <taxon>Pentapetalae</taxon>
        <taxon>rosids</taxon>
        <taxon>malvids</taxon>
        <taxon>Brassicales</taxon>
        <taxon>Brassicaceae</taxon>
        <taxon>Brassiceae</taxon>
        <taxon>Brassica</taxon>
    </lineage>
</organism>
<proteinExistence type="predicted"/>
<protein>
    <submittedName>
        <fullName evidence="1">Uncharacterized protein</fullName>
    </submittedName>
</protein>
<keyword evidence="2" id="KW-1185">Reference proteome</keyword>